<evidence type="ECO:0000313" key="14">
    <source>
        <dbReference type="Proteomes" id="UP000261380"/>
    </source>
</evidence>
<evidence type="ECO:0000256" key="7">
    <source>
        <dbReference type="ARBA" id="ARBA00023157"/>
    </source>
</evidence>
<comment type="subcellular location">
    <subcellularLocation>
        <location evidence="1">Cell membrane</location>
        <topology evidence="1">Single-pass type I membrane protein</topology>
    </subcellularLocation>
</comment>
<dbReference type="GeneTree" id="ENSGT01020000230622"/>
<dbReference type="InterPro" id="IPR007110">
    <property type="entry name" value="Ig-like_dom"/>
</dbReference>
<sequence>MFCSMFLIFQSLLWLLSRGGDCILPCNVDPSSDTVIHWDLLTSGLLNVHSYYDSEDQLGRQDQQFKGRTSLFKDLISRGNASLKLTGVKIQDEGRYRCYSSTERGSKKTFIQLKVEGRLALFLVSVIYLFLEAIKVHPQVH</sequence>
<organism evidence="13 14">
    <name type="scientific">Xiphophorus couchianus</name>
    <name type="common">Monterrey platyfish</name>
    <dbReference type="NCBI Taxonomy" id="32473"/>
    <lineage>
        <taxon>Eukaryota</taxon>
        <taxon>Metazoa</taxon>
        <taxon>Chordata</taxon>
        <taxon>Craniata</taxon>
        <taxon>Vertebrata</taxon>
        <taxon>Euteleostomi</taxon>
        <taxon>Actinopterygii</taxon>
        <taxon>Neopterygii</taxon>
        <taxon>Teleostei</taxon>
        <taxon>Neoteleostei</taxon>
        <taxon>Acanthomorphata</taxon>
        <taxon>Ovalentaria</taxon>
        <taxon>Atherinomorphae</taxon>
        <taxon>Cyprinodontiformes</taxon>
        <taxon>Poeciliidae</taxon>
        <taxon>Poeciliinae</taxon>
        <taxon>Xiphophorus</taxon>
    </lineage>
</organism>
<protein>
    <recommendedName>
        <fullName evidence="12">Ig-like domain-containing protein</fullName>
    </recommendedName>
</protein>
<dbReference type="AlphaFoldDB" id="A0A3B5MI51"/>
<dbReference type="InterPro" id="IPR013106">
    <property type="entry name" value="Ig_V-set"/>
</dbReference>
<dbReference type="GO" id="GO:0042130">
    <property type="term" value="P:negative regulation of T cell proliferation"/>
    <property type="evidence" value="ECO:0007669"/>
    <property type="project" value="TreeGrafter"/>
</dbReference>
<keyword evidence="9" id="KW-0325">Glycoprotein</keyword>
<reference evidence="13" key="1">
    <citation type="submission" date="2025-08" db="UniProtKB">
        <authorList>
            <consortium name="Ensembl"/>
        </authorList>
    </citation>
    <scope>IDENTIFICATION</scope>
</reference>
<feature type="signal peptide" evidence="11">
    <location>
        <begin position="1"/>
        <end position="22"/>
    </location>
</feature>
<evidence type="ECO:0000256" key="9">
    <source>
        <dbReference type="ARBA" id="ARBA00023180"/>
    </source>
</evidence>
<keyword evidence="6" id="KW-0472">Membrane</keyword>
<keyword evidence="14" id="KW-1185">Reference proteome</keyword>
<evidence type="ECO:0000256" key="6">
    <source>
        <dbReference type="ARBA" id="ARBA00023136"/>
    </source>
</evidence>
<feature type="domain" description="Ig-like" evidence="12">
    <location>
        <begin position="19"/>
        <end position="116"/>
    </location>
</feature>
<name>A0A3B5MI51_9TELE</name>
<keyword evidence="4 11" id="KW-0732">Signal</keyword>
<reference evidence="13" key="2">
    <citation type="submission" date="2025-09" db="UniProtKB">
        <authorList>
            <consortium name="Ensembl"/>
        </authorList>
    </citation>
    <scope>IDENTIFICATION</scope>
</reference>
<keyword evidence="10" id="KW-0393">Immunoglobulin domain</keyword>
<evidence type="ECO:0000313" key="13">
    <source>
        <dbReference type="Ensembl" id="ENSXCOP00000020796.1"/>
    </source>
</evidence>
<proteinExistence type="predicted"/>
<dbReference type="Proteomes" id="UP000261380">
    <property type="component" value="Unplaced"/>
</dbReference>
<dbReference type="PANTHER" id="PTHR25466:SF14">
    <property type="entry name" value="BUTYROPHILIN SUBFAMILY 2 MEMBER A2-LIKE-RELATED"/>
    <property type="match status" value="1"/>
</dbReference>
<keyword evidence="5" id="KW-1133">Transmembrane helix</keyword>
<keyword evidence="3" id="KW-0812">Transmembrane</keyword>
<dbReference type="PROSITE" id="PS50835">
    <property type="entry name" value="IG_LIKE"/>
    <property type="match status" value="1"/>
</dbReference>
<dbReference type="PANTHER" id="PTHR25466">
    <property type="entry name" value="T-LYMPHOCYTE ACTIVATION ANTIGEN"/>
    <property type="match status" value="1"/>
</dbReference>
<dbReference type="GO" id="GO:0071222">
    <property type="term" value="P:cellular response to lipopolysaccharide"/>
    <property type="evidence" value="ECO:0007669"/>
    <property type="project" value="TreeGrafter"/>
</dbReference>
<keyword evidence="2" id="KW-1003">Cell membrane</keyword>
<accession>A0A3B5MI51</accession>
<dbReference type="Pfam" id="PF07686">
    <property type="entry name" value="V-set"/>
    <property type="match status" value="1"/>
</dbReference>
<dbReference type="InterPro" id="IPR003599">
    <property type="entry name" value="Ig_sub"/>
</dbReference>
<dbReference type="SMART" id="SM00406">
    <property type="entry name" value="IGv"/>
    <property type="match status" value="1"/>
</dbReference>
<dbReference type="InterPro" id="IPR051713">
    <property type="entry name" value="T-cell_Activation_Regulation"/>
</dbReference>
<evidence type="ECO:0000256" key="2">
    <source>
        <dbReference type="ARBA" id="ARBA00022475"/>
    </source>
</evidence>
<dbReference type="Ensembl" id="ENSXCOT00000021049.1">
    <property type="protein sequence ID" value="ENSXCOP00000020796.1"/>
    <property type="gene ID" value="ENSXCOG00000015585.1"/>
</dbReference>
<dbReference type="SMART" id="SM00409">
    <property type="entry name" value="IG"/>
    <property type="match status" value="1"/>
</dbReference>
<evidence type="ECO:0000259" key="12">
    <source>
        <dbReference type="PROSITE" id="PS50835"/>
    </source>
</evidence>
<dbReference type="InterPro" id="IPR036179">
    <property type="entry name" value="Ig-like_dom_sf"/>
</dbReference>
<dbReference type="Gene3D" id="2.60.40.10">
    <property type="entry name" value="Immunoglobulins"/>
    <property type="match status" value="1"/>
</dbReference>
<dbReference type="GO" id="GO:0007166">
    <property type="term" value="P:cell surface receptor signaling pathway"/>
    <property type="evidence" value="ECO:0007669"/>
    <property type="project" value="TreeGrafter"/>
</dbReference>
<evidence type="ECO:0000256" key="11">
    <source>
        <dbReference type="SAM" id="SignalP"/>
    </source>
</evidence>
<evidence type="ECO:0000256" key="10">
    <source>
        <dbReference type="ARBA" id="ARBA00023319"/>
    </source>
</evidence>
<dbReference type="GO" id="GO:0009897">
    <property type="term" value="C:external side of plasma membrane"/>
    <property type="evidence" value="ECO:0007669"/>
    <property type="project" value="TreeGrafter"/>
</dbReference>
<dbReference type="GO" id="GO:0042102">
    <property type="term" value="P:positive regulation of T cell proliferation"/>
    <property type="evidence" value="ECO:0007669"/>
    <property type="project" value="TreeGrafter"/>
</dbReference>
<dbReference type="SUPFAM" id="SSF48726">
    <property type="entry name" value="Immunoglobulin"/>
    <property type="match status" value="1"/>
</dbReference>
<evidence type="ECO:0000256" key="8">
    <source>
        <dbReference type="ARBA" id="ARBA00023170"/>
    </source>
</evidence>
<evidence type="ECO:0000256" key="3">
    <source>
        <dbReference type="ARBA" id="ARBA00022692"/>
    </source>
</evidence>
<evidence type="ECO:0000256" key="5">
    <source>
        <dbReference type="ARBA" id="ARBA00022989"/>
    </source>
</evidence>
<keyword evidence="8" id="KW-0675">Receptor</keyword>
<dbReference type="FunFam" id="2.60.40.10:FF:000142">
    <property type="entry name" value="V-set domain-containing T-cell activation inhibitor 1"/>
    <property type="match status" value="1"/>
</dbReference>
<dbReference type="GO" id="GO:0031295">
    <property type="term" value="P:T cell costimulation"/>
    <property type="evidence" value="ECO:0007669"/>
    <property type="project" value="TreeGrafter"/>
</dbReference>
<evidence type="ECO:0000256" key="4">
    <source>
        <dbReference type="ARBA" id="ARBA00022729"/>
    </source>
</evidence>
<evidence type="ECO:0000256" key="1">
    <source>
        <dbReference type="ARBA" id="ARBA00004251"/>
    </source>
</evidence>
<dbReference type="InterPro" id="IPR013783">
    <property type="entry name" value="Ig-like_fold"/>
</dbReference>
<dbReference type="GO" id="GO:0006955">
    <property type="term" value="P:immune response"/>
    <property type="evidence" value="ECO:0007669"/>
    <property type="project" value="TreeGrafter"/>
</dbReference>
<keyword evidence="7" id="KW-1015">Disulfide bond</keyword>
<feature type="chain" id="PRO_5017307141" description="Ig-like domain-containing protein" evidence="11">
    <location>
        <begin position="23"/>
        <end position="141"/>
    </location>
</feature>